<keyword evidence="1" id="KW-0963">Cytoplasm</keyword>
<dbReference type="InterPro" id="IPR002052">
    <property type="entry name" value="DNA_methylase_N6_adenine_CS"/>
</dbReference>
<feature type="domain" description="Methyltransferase small" evidence="6">
    <location>
        <begin position="196"/>
        <end position="371"/>
    </location>
</feature>
<evidence type="ECO:0000256" key="3">
    <source>
        <dbReference type="ARBA" id="ARBA00022603"/>
    </source>
</evidence>
<dbReference type="PANTHER" id="PTHR47816:SF5">
    <property type="entry name" value="RIBOSOMAL RNA LARGE SUBUNIT METHYLTRANSFERASE G"/>
    <property type="match status" value="1"/>
</dbReference>
<evidence type="ECO:0000256" key="2">
    <source>
        <dbReference type="ARBA" id="ARBA00022552"/>
    </source>
</evidence>
<dbReference type="CDD" id="cd02440">
    <property type="entry name" value="AdoMet_MTases"/>
    <property type="match status" value="1"/>
</dbReference>
<proteinExistence type="predicted"/>
<dbReference type="PROSITE" id="PS00092">
    <property type="entry name" value="N6_MTASE"/>
    <property type="match status" value="1"/>
</dbReference>
<evidence type="ECO:0000313" key="9">
    <source>
        <dbReference type="Proteomes" id="UP000182598"/>
    </source>
</evidence>
<dbReference type="AlphaFoldDB" id="A0A0K6GXL3"/>
<protein>
    <submittedName>
        <fullName evidence="8">16S rRNA G1207 methylase RsmC</fullName>
    </submittedName>
</protein>
<accession>A0A0K6GXL3</accession>
<keyword evidence="2" id="KW-0698">rRNA processing</keyword>
<sequence length="374" mass="41786">MTTLRSAAGQWQLNRYPVRSHDPLQAWDAADELLHDILAQRDDQHPLLVNDQFGALLLPLAGLPVASQADSYVSHCAWYANLASNQLPDTLQPLSPLDSVPAATDVVYIKIPKSQSLLEFQLAKLAAELSPGTQLFAAAKSKLFTPTVRALFDQYCTDVDVSLMQRKCRTLSAKLRSTPIYTEQFVSTWQVPEFNLSLQHHAGVFARNQLDIGARFMLSNMPPSGAERVIDLGCGNGVLGLRYAQLSPASQITWVDESFLAIASTRANIEQNLTSALAATTEHYKAQVDDCLAQQHDHSCDLILCNPPFHQEHAVTEHIARQMFRDSKRVLRKNGELWVVANRHLPYYQPLKRLFKQVHQVAQNSKFVILKARG</sequence>
<name>A0A0K6GXL3_9GAMM</name>
<dbReference type="InterPro" id="IPR058679">
    <property type="entry name" value="RlmG_N"/>
</dbReference>
<keyword evidence="5" id="KW-0949">S-adenosyl-L-methionine</keyword>
<evidence type="ECO:0000259" key="7">
    <source>
        <dbReference type="Pfam" id="PF26049"/>
    </source>
</evidence>
<gene>
    <name evidence="8" type="ORF">Ga0061064_0536</name>
</gene>
<dbReference type="GO" id="GO:0003676">
    <property type="term" value="F:nucleic acid binding"/>
    <property type="evidence" value="ECO:0007669"/>
    <property type="project" value="InterPro"/>
</dbReference>
<keyword evidence="9" id="KW-1185">Reference proteome</keyword>
<dbReference type="Pfam" id="PF26049">
    <property type="entry name" value="RLMG_N"/>
    <property type="match status" value="1"/>
</dbReference>
<dbReference type="GO" id="GO:0005737">
    <property type="term" value="C:cytoplasm"/>
    <property type="evidence" value="ECO:0007669"/>
    <property type="project" value="InterPro"/>
</dbReference>
<dbReference type="PIRSF" id="PIRSF037565">
    <property type="entry name" value="RRNA_m2G_Mtase_RsmD_prd"/>
    <property type="match status" value="1"/>
</dbReference>
<dbReference type="InterPro" id="IPR007848">
    <property type="entry name" value="Small_mtfrase_dom"/>
</dbReference>
<dbReference type="OrthoDB" id="29650at2"/>
<dbReference type="InterPro" id="IPR017237">
    <property type="entry name" value="RLMG"/>
</dbReference>
<organism evidence="8 9">
    <name type="scientific">Pseudidiomarina woesei</name>
    <dbReference type="NCBI Taxonomy" id="1381080"/>
    <lineage>
        <taxon>Bacteria</taxon>
        <taxon>Pseudomonadati</taxon>
        <taxon>Pseudomonadota</taxon>
        <taxon>Gammaproteobacteria</taxon>
        <taxon>Alteromonadales</taxon>
        <taxon>Idiomarinaceae</taxon>
        <taxon>Pseudidiomarina</taxon>
    </lineage>
</organism>
<keyword evidence="4" id="KW-0808">Transferase</keyword>
<dbReference type="InterPro" id="IPR046977">
    <property type="entry name" value="RsmC/RlmG"/>
</dbReference>
<dbReference type="SUPFAM" id="SSF53335">
    <property type="entry name" value="S-adenosyl-L-methionine-dependent methyltransferases"/>
    <property type="match status" value="1"/>
</dbReference>
<evidence type="ECO:0000256" key="1">
    <source>
        <dbReference type="ARBA" id="ARBA00022490"/>
    </source>
</evidence>
<keyword evidence="3 8" id="KW-0489">Methyltransferase</keyword>
<dbReference type="InterPro" id="IPR029063">
    <property type="entry name" value="SAM-dependent_MTases_sf"/>
</dbReference>
<reference evidence="9" key="1">
    <citation type="submission" date="2015-08" db="EMBL/GenBank/DDBJ databases">
        <authorList>
            <person name="Varghese N."/>
        </authorList>
    </citation>
    <scope>NUCLEOTIDE SEQUENCE [LARGE SCALE GENOMIC DNA]</scope>
    <source>
        <strain evidence="9">DSM 27808</strain>
    </source>
</reference>
<dbReference type="PANTHER" id="PTHR47816">
    <property type="entry name" value="RIBOSOMAL RNA SMALL SUBUNIT METHYLTRANSFERASE C"/>
    <property type="match status" value="1"/>
</dbReference>
<feature type="domain" description="RlmG N-terminal" evidence="7">
    <location>
        <begin position="1"/>
        <end position="174"/>
    </location>
</feature>
<dbReference type="GO" id="GO:0008990">
    <property type="term" value="F:rRNA (guanine-N2-)-methyltransferase activity"/>
    <property type="evidence" value="ECO:0007669"/>
    <property type="project" value="InterPro"/>
</dbReference>
<evidence type="ECO:0000256" key="4">
    <source>
        <dbReference type="ARBA" id="ARBA00022679"/>
    </source>
</evidence>
<dbReference type="Pfam" id="PF05175">
    <property type="entry name" value="MTS"/>
    <property type="match status" value="1"/>
</dbReference>
<dbReference type="Proteomes" id="UP000182598">
    <property type="component" value="Unassembled WGS sequence"/>
</dbReference>
<dbReference type="Gene3D" id="3.40.50.150">
    <property type="entry name" value="Vaccinia Virus protein VP39"/>
    <property type="match status" value="2"/>
</dbReference>
<evidence type="ECO:0000256" key="5">
    <source>
        <dbReference type="ARBA" id="ARBA00022691"/>
    </source>
</evidence>
<dbReference type="EMBL" id="CYHB01000001">
    <property type="protein sequence ID" value="CUA83315.1"/>
    <property type="molecule type" value="Genomic_DNA"/>
</dbReference>
<evidence type="ECO:0000259" key="6">
    <source>
        <dbReference type="Pfam" id="PF05175"/>
    </source>
</evidence>
<evidence type="ECO:0000313" key="8">
    <source>
        <dbReference type="EMBL" id="CUA83315.1"/>
    </source>
</evidence>
<dbReference type="RefSeq" id="WP_055438217.1">
    <property type="nucleotide sequence ID" value="NZ_CYHB01000001.1"/>
</dbReference>